<name>A0ABQ0M3J9_MYCCL</name>
<dbReference type="EMBL" id="DF849487">
    <property type="protein sequence ID" value="GAT57594.1"/>
    <property type="molecule type" value="Genomic_DNA"/>
</dbReference>
<evidence type="ECO:0000256" key="1">
    <source>
        <dbReference type="SAM" id="Phobius"/>
    </source>
</evidence>
<protein>
    <submittedName>
        <fullName evidence="2">Uncharacterized protein</fullName>
    </submittedName>
</protein>
<gene>
    <name evidence="2" type="ORF">MCHLO_14107</name>
</gene>
<reference evidence="2" key="1">
    <citation type="submission" date="2014-09" db="EMBL/GenBank/DDBJ databases">
        <title>Genome sequence of the luminous mushroom Mycena chlorophos for searching fungal bioluminescence genes.</title>
        <authorList>
            <person name="Tanaka Y."/>
            <person name="Kasuga D."/>
            <person name="Oba Y."/>
            <person name="Hase S."/>
            <person name="Sato K."/>
            <person name="Oba Y."/>
            <person name="Sakakibara Y."/>
        </authorList>
    </citation>
    <scope>NUCLEOTIDE SEQUENCE</scope>
</reference>
<accession>A0ABQ0M3J9</accession>
<keyword evidence="1" id="KW-0812">Transmembrane</keyword>
<organism evidence="2 3">
    <name type="scientific">Mycena chlorophos</name>
    <name type="common">Agaric fungus</name>
    <name type="synonym">Agaricus chlorophos</name>
    <dbReference type="NCBI Taxonomy" id="658473"/>
    <lineage>
        <taxon>Eukaryota</taxon>
        <taxon>Fungi</taxon>
        <taxon>Dikarya</taxon>
        <taxon>Basidiomycota</taxon>
        <taxon>Agaricomycotina</taxon>
        <taxon>Agaricomycetes</taxon>
        <taxon>Agaricomycetidae</taxon>
        <taxon>Agaricales</taxon>
        <taxon>Marasmiineae</taxon>
        <taxon>Mycenaceae</taxon>
        <taxon>Mycena</taxon>
    </lineage>
</organism>
<dbReference type="PANTHER" id="PTHR39476:SF1">
    <property type="entry name" value="NADH DEHYDROGENASE [UBIQUINONE] 1 BETA SUBCOMPLEX SUBUNIT 4"/>
    <property type="match status" value="1"/>
</dbReference>
<evidence type="ECO:0000313" key="3">
    <source>
        <dbReference type="Proteomes" id="UP000815677"/>
    </source>
</evidence>
<dbReference type="Proteomes" id="UP000815677">
    <property type="component" value="Unassembled WGS sequence"/>
</dbReference>
<keyword evidence="1" id="KW-0472">Membrane</keyword>
<keyword evidence="3" id="KW-1185">Reference proteome</keyword>
<keyword evidence="1" id="KW-1133">Transmembrane helix</keyword>
<proteinExistence type="predicted"/>
<dbReference type="PANTHER" id="PTHR39476">
    <property type="entry name" value="NADH:UBIQUINONE OXIDOREDUCTASE 6.6KD SUBUNIT"/>
    <property type="match status" value="1"/>
</dbReference>
<feature type="transmembrane region" description="Helical" evidence="1">
    <location>
        <begin position="34"/>
        <end position="53"/>
    </location>
</feature>
<evidence type="ECO:0000313" key="2">
    <source>
        <dbReference type="EMBL" id="GAT57594.1"/>
    </source>
</evidence>
<sequence>MSDHAHVKVEDGAIERQSRMREDQFRHFRWTQRTLRSTFWGAVFIPVGLYLAISASTNKWDWTAKKQGESLSKA</sequence>